<gene>
    <name evidence="1" type="ORF">BJX63DRAFT_386980</name>
</gene>
<organism evidence="1 2">
    <name type="scientific">Aspergillus granulosus</name>
    <dbReference type="NCBI Taxonomy" id="176169"/>
    <lineage>
        <taxon>Eukaryota</taxon>
        <taxon>Fungi</taxon>
        <taxon>Dikarya</taxon>
        <taxon>Ascomycota</taxon>
        <taxon>Pezizomycotina</taxon>
        <taxon>Eurotiomycetes</taxon>
        <taxon>Eurotiomycetidae</taxon>
        <taxon>Eurotiales</taxon>
        <taxon>Aspergillaceae</taxon>
        <taxon>Aspergillus</taxon>
        <taxon>Aspergillus subgen. Nidulantes</taxon>
    </lineage>
</organism>
<sequence>MGSNRCWNRATSIGEDSHSRREDINVILRPWRPDGLRKRAWEIWRGRNQCPPVMLQTFYDNDEKGHVKFTEYTEISENFEEEASWAALNNAELFNFGSDWRYIFNILPEIVGCRNDNQRGPIQGIIDECLP</sequence>
<dbReference type="Proteomes" id="UP001610334">
    <property type="component" value="Unassembled WGS sequence"/>
</dbReference>
<dbReference type="EMBL" id="JBFXLT010000020">
    <property type="protein sequence ID" value="KAL2816987.1"/>
    <property type="molecule type" value="Genomic_DNA"/>
</dbReference>
<evidence type="ECO:0000313" key="2">
    <source>
        <dbReference type="Proteomes" id="UP001610334"/>
    </source>
</evidence>
<accession>A0ABR4HQG9</accession>
<protein>
    <submittedName>
        <fullName evidence="1">Uncharacterized protein</fullName>
    </submittedName>
</protein>
<keyword evidence="2" id="KW-1185">Reference proteome</keyword>
<proteinExistence type="predicted"/>
<evidence type="ECO:0000313" key="1">
    <source>
        <dbReference type="EMBL" id="KAL2816987.1"/>
    </source>
</evidence>
<comment type="caution">
    <text evidence="1">The sequence shown here is derived from an EMBL/GenBank/DDBJ whole genome shotgun (WGS) entry which is preliminary data.</text>
</comment>
<reference evidence="1 2" key="1">
    <citation type="submission" date="2024-07" db="EMBL/GenBank/DDBJ databases">
        <title>Section-level genome sequencing and comparative genomics of Aspergillus sections Usti and Cavernicolus.</title>
        <authorList>
            <consortium name="Lawrence Berkeley National Laboratory"/>
            <person name="Nybo J.L."/>
            <person name="Vesth T.C."/>
            <person name="Theobald S."/>
            <person name="Frisvad J.C."/>
            <person name="Larsen T.O."/>
            <person name="Kjaerboelling I."/>
            <person name="Rothschild-Mancinelli K."/>
            <person name="Lyhne E.K."/>
            <person name="Kogle M.E."/>
            <person name="Barry K."/>
            <person name="Clum A."/>
            <person name="Na H."/>
            <person name="Ledsgaard L."/>
            <person name="Lin J."/>
            <person name="Lipzen A."/>
            <person name="Kuo A."/>
            <person name="Riley R."/>
            <person name="Mondo S."/>
            <person name="Labutti K."/>
            <person name="Haridas S."/>
            <person name="Pangalinan J."/>
            <person name="Salamov A.A."/>
            <person name="Simmons B.A."/>
            <person name="Magnuson J.K."/>
            <person name="Chen J."/>
            <person name="Drula E."/>
            <person name="Henrissat B."/>
            <person name="Wiebenga A."/>
            <person name="Lubbers R.J."/>
            <person name="Gomes A.C."/>
            <person name="Makela M.R."/>
            <person name="Stajich J."/>
            <person name="Grigoriev I.V."/>
            <person name="Mortensen U.H."/>
            <person name="De Vries R.P."/>
            <person name="Baker S.E."/>
            <person name="Andersen M.R."/>
        </authorList>
    </citation>
    <scope>NUCLEOTIDE SEQUENCE [LARGE SCALE GENOMIC DNA]</scope>
    <source>
        <strain evidence="1 2">CBS 588.65</strain>
    </source>
</reference>
<name>A0ABR4HQG9_9EURO</name>